<dbReference type="Proteomes" id="UP000269945">
    <property type="component" value="Unassembled WGS sequence"/>
</dbReference>
<feature type="non-terminal residue" evidence="1">
    <location>
        <position position="1"/>
    </location>
</feature>
<accession>A0A9X9LPL2</accession>
<protein>
    <submittedName>
        <fullName evidence="1">Uncharacterized protein</fullName>
    </submittedName>
</protein>
<gene>
    <name evidence="1" type="ORF">BN2614_LOCUS1</name>
</gene>
<evidence type="ECO:0000313" key="1">
    <source>
        <dbReference type="EMBL" id="VCW78666.1"/>
    </source>
</evidence>
<feature type="non-terminal residue" evidence="1">
    <location>
        <position position="70"/>
    </location>
</feature>
<proteinExistence type="predicted"/>
<keyword evidence="2" id="KW-1185">Reference proteome</keyword>
<organism evidence="1 2">
    <name type="scientific">Gulo gulo</name>
    <name type="common">Wolverine</name>
    <name type="synonym">Gluton</name>
    <dbReference type="NCBI Taxonomy" id="48420"/>
    <lineage>
        <taxon>Eukaryota</taxon>
        <taxon>Metazoa</taxon>
        <taxon>Chordata</taxon>
        <taxon>Craniata</taxon>
        <taxon>Vertebrata</taxon>
        <taxon>Euteleostomi</taxon>
        <taxon>Mammalia</taxon>
        <taxon>Eutheria</taxon>
        <taxon>Laurasiatheria</taxon>
        <taxon>Carnivora</taxon>
        <taxon>Caniformia</taxon>
        <taxon>Musteloidea</taxon>
        <taxon>Mustelidae</taxon>
        <taxon>Guloninae</taxon>
        <taxon>Gulo</taxon>
    </lineage>
</organism>
<reference evidence="1 2" key="1">
    <citation type="submission" date="2018-10" db="EMBL/GenBank/DDBJ databases">
        <authorList>
            <person name="Ekblom R."/>
            <person name="Jareborg N."/>
        </authorList>
    </citation>
    <scope>NUCLEOTIDE SEQUENCE [LARGE SCALE GENOMIC DNA]</scope>
    <source>
        <tissue evidence="1">Muscle</tissue>
    </source>
</reference>
<sequence length="70" mass="8085">PLPQGVYTQAGRSCVWQRGQRLRAVPHPDTRSHVTQVRQGRGELMKKEWAKEGIQHQGTHKPYVLKGSWR</sequence>
<dbReference type="EMBL" id="CYRY02010463">
    <property type="protein sequence ID" value="VCW78666.1"/>
    <property type="molecule type" value="Genomic_DNA"/>
</dbReference>
<dbReference type="AlphaFoldDB" id="A0A9X9LPL2"/>
<name>A0A9X9LPL2_GULGU</name>
<evidence type="ECO:0000313" key="2">
    <source>
        <dbReference type="Proteomes" id="UP000269945"/>
    </source>
</evidence>
<comment type="caution">
    <text evidence="1">The sequence shown here is derived from an EMBL/GenBank/DDBJ whole genome shotgun (WGS) entry which is preliminary data.</text>
</comment>